<reference evidence="3" key="1">
    <citation type="submission" date="2022-10" db="EMBL/GenBank/DDBJ databases">
        <title>Fusarium specimens isolated from Avocado Roots.</title>
        <authorList>
            <person name="Stajich J."/>
            <person name="Roper C."/>
            <person name="Heimlech-Rivalta G."/>
        </authorList>
    </citation>
    <scope>NUCLEOTIDE SEQUENCE</scope>
    <source>
        <strain evidence="3">CF00143</strain>
    </source>
</reference>
<proteinExistence type="predicted"/>
<evidence type="ECO:0000313" key="3">
    <source>
        <dbReference type="EMBL" id="KAJ4009461.1"/>
    </source>
</evidence>
<dbReference type="PROSITE" id="PS50181">
    <property type="entry name" value="FBOX"/>
    <property type="match status" value="1"/>
</dbReference>
<dbReference type="InterPro" id="IPR001810">
    <property type="entry name" value="F-box_dom"/>
</dbReference>
<feature type="domain" description="F-box" evidence="2">
    <location>
        <begin position="1"/>
        <end position="50"/>
    </location>
</feature>
<sequence length="670" mass="75584">MTLIDLPTEVLRLILQLVEPDDFESLMLVCKLVHEAGYIFIAEHNYFKKTFRHVQINAQGTTLDDTLRCSSLAELVGIVATKPRAAAYIRTLAIYGPFRQMPHMTSTSVVVGGERCALELDRTWALVAELISESPWLRAAGCDVAAWLALVDAVRNAGEDKEDDTYEDHYNRDGSYQSWREYADFCLFVLLLTHLTRLQTLKVKHDFHYASSYEDDQFAAPVLVQAKRVLDLMSLCADKNSRALISQSSVKTYSLPASPLESLAELYYSSPNGNFYPLDATALHPFICLPNLRQLCAHDLKTLSSIDYAYTWPPQKYSTKPIDDEIAVLHGAKDSNGSQLLNYYDKNDYLLLVSKQHSTVKYLELLHCNLRPRGIASLIERMPSLTKVLYTYKHKSGLTEYDPVVDWDFDAGNLLQAIADASRVVVDGVNQPVIARGLQIDGSNSKERPRRSSNYGRDASEHLISAERIIDLTIGIDDCPRHIVTGISGATIQRFTNIKKLALDVRAFLGPTPESGERRDPYSNWNPQTSSWKPETDIPSLIDVLPSTLESLELFVDMQGSEGNSHREFWDLEFVYWTKLLEGFRDGRDERLPNLKDFVVRENPLMFKGHRPSGVYEEVLLSDDARSVANRRAALEAGANFVSADGIQMSWREGLEEEQASIYADGLYLY</sequence>
<dbReference type="OrthoDB" id="5421601at2759"/>
<evidence type="ECO:0000313" key="4">
    <source>
        <dbReference type="Proteomes" id="UP001152130"/>
    </source>
</evidence>
<comment type="caution">
    <text evidence="3">The sequence shown here is derived from an EMBL/GenBank/DDBJ whole genome shotgun (WGS) entry which is preliminary data.</text>
</comment>
<evidence type="ECO:0000256" key="1">
    <source>
        <dbReference type="SAM" id="MobiDB-lite"/>
    </source>
</evidence>
<protein>
    <recommendedName>
        <fullName evidence="2">F-box domain-containing protein</fullName>
    </recommendedName>
</protein>
<evidence type="ECO:0000259" key="2">
    <source>
        <dbReference type="PROSITE" id="PS50181"/>
    </source>
</evidence>
<organism evidence="3 4">
    <name type="scientific">Fusarium irregulare</name>
    <dbReference type="NCBI Taxonomy" id="2494466"/>
    <lineage>
        <taxon>Eukaryota</taxon>
        <taxon>Fungi</taxon>
        <taxon>Dikarya</taxon>
        <taxon>Ascomycota</taxon>
        <taxon>Pezizomycotina</taxon>
        <taxon>Sordariomycetes</taxon>
        <taxon>Hypocreomycetidae</taxon>
        <taxon>Hypocreales</taxon>
        <taxon>Nectriaceae</taxon>
        <taxon>Fusarium</taxon>
        <taxon>Fusarium incarnatum-equiseti species complex</taxon>
    </lineage>
</organism>
<name>A0A9W8PK47_9HYPO</name>
<dbReference type="EMBL" id="JAPDHF010000013">
    <property type="protein sequence ID" value="KAJ4009461.1"/>
    <property type="molecule type" value="Genomic_DNA"/>
</dbReference>
<dbReference type="Proteomes" id="UP001152130">
    <property type="component" value="Unassembled WGS sequence"/>
</dbReference>
<accession>A0A9W8PK47</accession>
<dbReference type="AlphaFoldDB" id="A0A9W8PK47"/>
<gene>
    <name evidence="3" type="ORF">NW766_008578</name>
</gene>
<feature type="region of interest" description="Disordered" evidence="1">
    <location>
        <begin position="512"/>
        <end position="531"/>
    </location>
</feature>
<keyword evidence="4" id="KW-1185">Reference proteome</keyword>